<organism evidence="2 3">
    <name type="scientific">Mucilaginibacter arboris</name>
    <dbReference type="NCBI Taxonomy" id="2682090"/>
    <lineage>
        <taxon>Bacteria</taxon>
        <taxon>Pseudomonadati</taxon>
        <taxon>Bacteroidota</taxon>
        <taxon>Sphingobacteriia</taxon>
        <taxon>Sphingobacteriales</taxon>
        <taxon>Sphingobacteriaceae</taxon>
        <taxon>Mucilaginibacter</taxon>
    </lineage>
</organism>
<evidence type="ECO:0000313" key="2">
    <source>
        <dbReference type="EMBL" id="MVN22870.1"/>
    </source>
</evidence>
<dbReference type="GO" id="GO:0016853">
    <property type="term" value="F:isomerase activity"/>
    <property type="evidence" value="ECO:0007669"/>
    <property type="project" value="UniProtKB-KW"/>
</dbReference>
<keyword evidence="2" id="KW-0413">Isomerase</keyword>
<gene>
    <name evidence="2" type="ORF">GO621_15190</name>
</gene>
<dbReference type="AlphaFoldDB" id="A0A7K1T0R5"/>
<evidence type="ECO:0000313" key="3">
    <source>
        <dbReference type="Proteomes" id="UP000462014"/>
    </source>
</evidence>
<dbReference type="Pfam" id="PF12680">
    <property type="entry name" value="SnoaL_2"/>
    <property type="match status" value="1"/>
</dbReference>
<dbReference type="InterPro" id="IPR037401">
    <property type="entry name" value="SnoaL-like"/>
</dbReference>
<comment type="caution">
    <text evidence="2">The sequence shown here is derived from an EMBL/GenBank/DDBJ whole genome shotgun (WGS) entry which is preliminary data.</text>
</comment>
<sequence length="117" mass="13605">MTIQFQDLIKKAYAAFNKRDIDEALSTMQPDVQWSKAWEGGYISGHDEIKEYWTRQWKEINPNVEPVGFNERQNGSLEVEVHQKVKDLQGKSIFDGTVKHVYTFKNGLINTMDIELV</sequence>
<dbReference type="EMBL" id="WPIK01000015">
    <property type="protein sequence ID" value="MVN22870.1"/>
    <property type="molecule type" value="Genomic_DNA"/>
</dbReference>
<dbReference type="RefSeq" id="WP_157568552.1">
    <property type="nucleotide sequence ID" value="NZ_WPIK01000015.1"/>
</dbReference>
<proteinExistence type="predicted"/>
<accession>A0A7K1T0R5</accession>
<dbReference type="Gene3D" id="3.10.450.50">
    <property type="match status" value="1"/>
</dbReference>
<feature type="domain" description="SnoaL-like" evidence="1">
    <location>
        <begin position="10"/>
        <end position="109"/>
    </location>
</feature>
<evidence type="ECO:0000259" key="1">
    <source>
        <dbReference type="Pfam" id="PF12680"/>
    </source>
</evidence>
<keyword evidence="3" id="KW-1185">Reference proteome</keyword>
<name>A0A7K1T0R5_9SPHI</name>
<dbReference type="Proteomes" id="UP000462014">
    <property type="component" value="Unassembled WGS sequence"/>
</dbReference>
<dbReference type="SUPFAM" id="SSF54427">
    <property type="entry name" value="NTF2-like"/>
    <property type="match status" value="1"/>
</dbReference>
<dbReference type="InterPro" id="IPR032710">
    <property type="entry name" value="NTF2-like_dom_sf"/>
</dbReference>
<protein>
    <submittedName>
        <fullName evidence="2">Ketosteroid isomerase</fullName>
    </submittedName>
</protein>
<reference evidence="2 3" key="1">
    <citation type="submission" date="2019-12" db="EMBL/GenBank/DDBJ databases">
        <title>Mucilaginibacter sp. HMF7410 genome sequencing and assembly.</title>
        <authorList>
            <person name="Kang H."/>
            <person name="Cha I."/>
            <person name="Kim H."/>
            <person name="Joh K."/>
        </authorList>
    </citation>
    <scope>NUCLEOTIDE SEQUENCE [LARGE SCALE GENOMIC DNA]</scope>
    <source>
        <strain evidence="2 3">HMF7410</strain>
    </source>
</reference>